<dbReference type="GO" id="GO:0003747">
    <property type="term" value="F:translation release factor activity"/>
    <property type="evidence" value="ECO:0007669"/>
    <property type="project" value="InterPro"/>
</dbReference>
<evidence type="ECO:0000256" key="1">
    <source>
        <dbReference type="ARBA" id="ARBA00010835"/>
    </source>
</evidence>
<evidence type="ECO:0000313" key="4">
    <source>
        <dbReference type="Proteomes" id="UP000316426"/>
    </source>
</evidence>
<dbReference type="Pfam" id="PF00472">
    <property type="entry name" value="RF-1"/>
    <property type="match status" value="1"/>
</dbReference>
<feature type="domain" description="Prokaryotic-type class I peptide chain release factors" evidence="2">
    <location>
        <begin position="15"/>
        <end position="84"/>
    </location>
</feature>
<dbReference type="SUPFAM" id="SSF75620">
    <property type="entry name" value="Release factor"/>
    <property type="match status" value="1"/>
</dbReference>
<dbReference type="InterPro" id="IPR050057">
    <property type="entry name" value="Prokaryotic/Mito_RF"/>
</dbReference>
<evidence type="ECO:0000259" key="2">
    <source>
        <dbReference type="Pfam" id="PF00472"/>
    </source>
</evidence>
<comment type="similarity">
    <text evidence="1">Belongs to the prokaryotic/mitochondrial release factor family.</text>
</comment>
<sequence>MHPAQLPIDELLAECEERRQRRSGPGGQHRNKVETAVILTHKPTGVLAEANERRSQQQNREVAIQRLRVRLAVEHRDPPADAASQLWQSRTRGGKLAINPEHADYPALLAEALDHIAAADWDEAAAATKLGVTRTQLIKLLRLEPAAFAILNRQRADRDRAPLK</sequence>
<dbReference type="InterPro" id="IPR045853">
    <property type="entry name" value="Pep_chain_release_fac_I_sf"/>
</dbReference>
<dbReference type="PANTHER" id="PTHR43804:SF6">
    <property type="entry name" value="CLASS I PEPTIDE CHAIN RELEASE FACTOR"/>
    <property type="match status" value="1"/>
</dbReference>
<keyword evidence="4" id="KW-1185">Reference proteome</keyword>
<dbReference type="KEGG" id="bmei:Spa11_17540"/>
<accession>A0A518K6Z3</accession>
<evidence type="ECO:0000313" key="3">
    <source>
        <dbReference type="EMBL" id="QDV73556.1"/>
    </source>
</evidence>
<dbReference type="AlphaFoldDB" id="A0A518K6Z3"/>
<dbReference type="EMBL" id="CP036349">
    <property type="protein sequence ID" value="QDV73556.1"/>
    <property type="molecule type" value="Genomic_DNA"/>
</dbReference>
<dbReference type="InterPro" id="IPR000352">
    <property type="entry name" value="Pep_chain_release_fac_I"/>
</dbReference>
<organism evidence="3 4">
    <name type="scientific">Botrimarina mediterranea</name>
    <dbReference type="NCBI Taxonomy" id="2528022"/>
    <lineage>
        <taxon>Bacteria</taxon>
        <taxon>Pseudomonadati</taxon>
        <taxon>Planctomycetota</taxon>
        <taxon>Planctomycetia</taxon>
        <taxon>Pirellulales</taxon>
        <taxon>Lacipirellulaceae</taxon>
        <taxon>Botrimarina</taxon>
    </lineage>
</organism>
<proteinExistence type="inferred from homology"/>
<gene>
    <name evidence="3" type="primary">prfA_1</name>
    <name evidence="3" type="ORF">Spa11_17540</name>
</gene>
<dbReference type="PANTHER" id="PTHR43804">
    <property type="entry name" value="LD18447P"/>
    <property type="match status" value="1"/>
</dbReference>
<reference evidence="3 4" key="1">
    <citation type="submission" date="2019-02" db="EMBL/GenBank/DDBJ databases">
        <title>Deep-cultivation of Planctomycetes and their phenomic and genomic characterization uncovers novel biology.</title>
        <authorList>
            <person name="Wiegand S."/>
            <person name="Jogler M."/>
            <person name="Boedeker C."/>
            <person name="Pinto D."/>
            <person name="Vollmers J."/>
            <person name="Rivas-Marin E."/>
            <person name="Kohn T."/>
            <person name="Peeters S.H."/>
            <person name="Heuer A."/>
            <person name="Rast P."/>
            <person name="Oberbeckmann S."/>
            <person name="Bunk B."/>
            <person name="Jeske O."/>
            <person name="Meyerdierks A."/>
            <person name="Storesund J.E."/>
            <person name="Kallscheuer N."/>
            <person name="Luecker S."/>
            <person name="Lage O.M."/>
            <person name="Pohl T."/>
            <person name="Merkel B.J."/>
            <person name="Hornburger P."/>
            <person name="Mueller R.-W."/>
            <person name="Bruemmer F."/>
            <person name="Labrenz M."/>
            <person name="Spormann A.M."/>
            <person name="Op den Camp H."/>
            <person name="Overmann J."/>
            <person name="Amann R."/>
            <person name="Jetten M.S.M."/>
            <person name="Mascher T."/>
            <person name="Medema M.H."/>
            <person name="Devos D.P."/>
            <person name="Kaster A.-K."/>
            <person name="Ovreas L."/>
            <person name="Rohde M."/>
            <person name="Galperin M.Y."/>
            <person name="Jogler C."/>
        </authorList>
    </citation>
    <scope>NUCLEOTIDE SEQUENCE [LARGE SCALE GENOMIC DNA]</scope>
    <source>
        <strain evidence="3 4">Spa11</strain>
    </source>
</reference>
<name>A0A518K6Z3_9BACT</name>
<dbReference type="Gene3D" id="3.30.160.20">
    <property type="match status" value="1"/>
</dbReference>
<dbReference type="Proteomes" id="UP000316426">
    <property type="component" value="Chromosome"/>
</dbReference>
<protein>
    <submittedName>
        <fullName evidence="3">Peptide chain release factor 1</fullName>
    </submittedName>
</protein>